<evidence type="ECO:0000313" key="13">
    <source>
        <dbReference type="EMBL" id="KAJ4450152.1"/>
    </source>
</evidence>
<keyword evidence="10" id="KW-0408">Iron</keyword>
<keyword evidence="8" id="KW-0492">Microsome</keyword>
<evidence type="ECO:0008006" key="15">
    <source>
        <dbReference type="Google" id="ProtNLM"/>
    </source>
</evidence>
<evidence type="ECO:0000256" key="12">
    <source>
        <dbReference type="ARBA" id="ARBA00023136"/>
    </source>
</evidence>
<dbReference type="SUPFAM" id="SSF48264">
    <property type="entry name" value="Cytochrome P450"/>
    <property type="match status" value="1"/>
</dbReference>
<dbReference type="Gene3D" id="1.10.630.10">
    <property type="entry name" value="Cytochrome P450"/>
    <property type="match status" value="1"/>
</dbReference>
<dbReference type="Pfam" id="PF00067">
    <property type="entry name" value="p450"/>
    <property type="match status" value="1"/>
</dbReference>
<keyword evidence="12" id="KW-0472">Membrane</keyword>
<keyword evidence="14" id="KW-1185">Reference proteome</keyword>
<proteinExistence type="inferred from homology"/>
<comment type="caution">
    <text evidence="13">The sequence shown here is derived from an EMBL/GenBank/DDBJ whole genome shotgun (WGS) entry which is preliminary data.</text>
</comment>
<sequence>MAGLCEGGNEPPGSLKAICAKWHSRRKILTPTFHFKILEEFIHVFNTNSKILIDRLAAAQNKGPFVHINNEITKCTLDIICEAAMGIKMHDKENDYNEYIYAVKRMTQVIVRRQLSPWLYRQFIFELSPLGQEQAKLLQTLHNFTDKVRIIRMHGY</sequence>
<evidence type="ECO:0000256" key="1">
    <source>
        <dbReference type="ARBA" id="ARBA00001971"/>
    </source>
</evidence>
<keyword evidence="7" id="KW-0256">Endoplasmic reticulum</keyword>
<comment type="subcellular location">
    <subcellularLocation>
        <location evidence="3">Endoplasmic reticulum membrane</location>
        <topology evidence="3">Peripheral membrane protein</topology>
    </subcellularLocation>
    <subcellularLocation>
        <location evidence="2">Microsome membrane</location>
        <topology evidence="2">Peripheral membrane protein</topology>
    </subcellularLocation>
</comment>
<evidence type="ECO:0000256" key="10">
    <source>
        <dbReference type="ARBA" id="ARBA00023004"/>
    </source>
</evidence>
<evidence type="ECO:0000256" key="8">
    <source>
        <dbReference type="ARBA" id="ARBA00022848"/>
    </source>
</evidence>
<dbReference type="InterPro" id="IPR050196">
    <property type="entry name" value="Cytochrome_P450_Monoox"/>
</dbReference>
<comment type="cofactor">
    <cofactor evidence="1">
        <name>heme</name>
        <dbReference type="ChEBI" id="CHEBI:30413"/>
    </cofactor>
</comment>
<dbReference type="PANTHER" id="PTHR24291:SF189">
    <property type="entry name" value="CYTOCHROME P450 4C3-RELATED"/>
    <property type="match status" value="1"/>
</dbReference>
<name>A0ABQ8TWU2_PERAM</name>
<evidence type="ECO:0000256" key="9">
    <source>
        <dbReference type="ARBA" id="ARBA00023002"/>
    </source>
</evidence>
<dbReference type="InterPro" id="IPR001128">
    <property type="entry name" value="Cyt_P450"/>
</dbReference>
<keyword evidence="5" id="KW-0349">Heme</keyword>
<organism evidence="13 14">
    <name type="scientific">Periplaneta americana</name>
    <name type="common">American cockroach</name>
    <name type="synonym">Blatta americana</name>
    <dbReference type="NCBI Taxonomy" id="6978"/>
    <lineage>
        <taxon>Eukaryota</taxon>
        <taxon>Metazoa</taxon>
        <taxon>Ecdysozoa</taxon>
        <taxon>Arthropoda</taxon>
        <taxon>Hexapoda</taxon>
        <taxon>Insecta</taxon>
        <taxon>Pterygota</taxon>
        <taxon>Neoptera</taxon>
        <taxon>Polyneoptera</taxon>
        <taxon>Dictyoptera</taxon>
        <taxon>Blattodea</taxon>
        <taxon>Blattoidea</taxon>
        <taxon>Blattidae</taxon>
        <taxon>Blattinae</taxon>
        <taxon>Periplaneta</taxon>
    </lineage>
</organism>
<reference evidence="13 14" key="1">
    <citation type="journal article" date="2022" name="Allergy">
        <title>Genome assembly and annotation of Periplaneta americana reveal a comprehensive cockroach allergen profile.</title>
        <authorList>
            <person name="Wang L."/>
            <person name="Xiong Q."/>
            <person name="Saelim N."/>
            <person name="Wang L."/>
            <person name="Nong W."/>
            <person name="Wan A.T."/>
            <person name="Shi M."/>
            <person name="Liu X."/>
            <person name="Cao Q."/>
            <person name="Hui J.H.L."/>
            <person name="Sookrung N."/>
            <person name="Leung T.F."/>
            <person name="Tungtrongchitr A."/>
            <person name="Tsui S.K.W."/>
        </authorList>
    </citation>
    <scope>NUCLEOTIDE SEQUENCE [LARGE SCALE GENOMIC DNA]</scope>
    <source>
        <strain evidence="13">PWHHKU_190912</strain>
    </source>
</reference>
<protein>
    <recommendedName>
        <fullName evidence="15">Cytochrome P450</fullName>
    </recommendedName>
</protein>
<dbReference type="Proteomes" id="UP001148838">
    <property type="component" value="Unassembled WGS sequence"/>
</dbReference>
<comment type="similarity">
    <text evidence="4">Belongs to the cytochrome P450 family.</text>
</comment>
<keyword evidence="9" id="KW-0560">Oxidoreductase</keyword>
<dbReference type="EMBL" id="JAJSOF020000003">
    <property type="protein sequence ID" value="KAJ4450152.1"/>
    <property type="molecule type" value="Genomic_DNA"/>
</dbReference>
<gene>
    <name evidence="13" type="ORF">ANN_01559</name>
</gene>
<dbReference type="PANTHER" id="PTHR24291">
    <property type="entry name" value="CYTOCHROME P450 FAMILY 4"/>
    <property type="match status" value="1"/>
</dbReference>
<keyword evidence="11" id="KW-0503">Monooxygenase</keyword>
<evidence type="ECO:0000313" key="14">
    <source>
        <dbReference type="Proteomes" id="UP001148838"/>
    </source>
</evidence>
<evidence type="ECO:0000256" key="2">
    <source>
        <dbReference type="ARBA" id="ARBA00004174"/>
    </source>
</evidence>
<evidence type="ECO:0000256" key="4">
    <source>
        <dbReference type="ARBA" id="ARBA00010617"/>
    </source>
</evidence>
<keyword evidence="6" id="KW-0479">Metal-binding</keyword>
<accession>A0ABQ8TWU2</accession>
<dbReference type="InterPro" id="IPR036396">
    <property type="entry name" value="Cyt_P450_sf"/>
</dbReference>
<evidence type="ECO:0000256" key="5">
    <source>
        <dbReference type="ARBA" id="ARBA00022617"/>
    </source>
</evidence>
<evidence type="ECO:0000256" key="3">
    <source>
        <dbReference type="ARBA" id="ARBA00004406"/>
    </source>
</evidence>
<evidence type="ECO:0000256" key="7">
    <source>
        <dbReference type="ARBA" id="ARBA00022824"/>
    </source>
</evidence>
<evidence type="ECO:0000256" key="6">
    <source>
        <dbReference type="ARBA" id="ARBA00022723"/>
    </source>
</evidence>
<evidence type="ECO:0000256" key="11">
    <source>
        <dbReference type="ARBA" id="ARBA00023033"/>
    </source>
</evidence>